<protein>
    <submittedName>
        <fullName evidence="8">FtsX-like permease family protein</fullName>
    </submittedName>
</protein>
<keyword evidence="2" id="KW-1003">Cell membrane</keyword>
<feature type="transmembrane region" description="Helical" evidence="6">
    <location>
        <begin position="326"/>
        <end position="349"/>
    </location>
</feature>
<keyword evidence="3 6" id="KW-0812">Transmembrane</keyword>
<organism evidence="8 9">
    <name type="scientific">Ectorhizobium quercum</name>
    <dbReference type="NCBI Taxonomy" id="2965071"/>
    <lineage>
        <taxon>Bacteria</taxon>
        <taxon>Pseudomonadati</taxon>
        <taxon>Pseudomonadota</taxon>
        <taxon>Alphaproteobacteria</taxon>
        <taxon>Hyphomicrobiales</taxon>
        <taxon>Rhizobiaceae</taxon>
        <taxon>Ectorhizobium</taxon>
    </lineage>
</organism>
<evidence type="ECO:0000256" key="5">
    <source>
        <dbReference type="ARBA" id="ARBA00023136"/>
    </source>
</evidence>
<gene>
    <name evidence="8" type="ORF">NOF55_13715</name>
</gene>
<evidence type="ECO:0000256" key="1">
    <source>
        <dbReference type="ARBA" id="ARBA00004651"/>
    </source>
</evidence>
<feature type="transmembrane region" description="Helical" evidence="6">
    <location>
        <begin position="444"/>
        <end position="464"/>
    </location>
</feature>
<comment type="caution">
    <text evidence="8">The sequence shown here is derived from an EMBL/GenBank/DDBJ whole genome shotgun (WGS) entry which is preliminary data.</text>
</comment>
<feature type="transmembrane region" description="Helical" evidence="6">
    <location>
        <begin position="227"/>
        <end position="250"/>
    </location>
</feature>
<keyword evidence="5 6" id="KW-0472">Membrane</keyword>
<dbReference type="RefSeq" id="WP_306411951.1">
    <property type="nucleotide sequence ID" value="NZ_JANFPI010000004.1"/>
</dbReference>
<keyword evidence="9" id="KW-1185">Reference proteome</keyword>
<dbReference type="AlphaFoldDB" id="A0AAE3N053"/>
<accession>A0AAE3N053</accession>
<feature type="transmembrane region" description="Helical" evidence="6">
    <location>
        <begin position="370"/>
        <end position="391"/>
    </location>
</feature>
<sequence>MIGAGLAALLSHWRRHRLQLAMLLIGLCLATALWSGVQAINAEARASYDRAAALLGQDRFATLVPSGGRDIAEETYIALRRAGWRVAPIIEGEWRAGGRRLHLVGIDPVSMPAGTTASMPGTADDLLAFITPPGLVHVAPATLAELDEAGTPPLRADPGLLPGTALADIGIAQQLLDRPGRLTRLIVLPDQPAGRPALDDVASGLTLRPPDGGTDIGRLTESFHLNLTAFGFLAFIVGLFIVYSAIGLAFEQRRPTFRILRALGLTARMLVALVLAELLVFSLAAGLAGLALGFVVASLLMPGVAGTLNALYGAAVDGTLSLRPQWIASGLAISVGGTLLSAGGSLWRISRLPPLASGRPRAWARTSRRMLAVQSGVALALLAAAGLLALAGEGLPAGFAVLAFLLLGAALLWPGVLDAALGLAERWSTGVRTQWFWADTRQQIPGLALAFMALMLAFSANVGVSTMVASFRTTFTGWLDQRLASELYVTARNEDEARAVSVWLAARADAVLPMVDVAADLGGQPGQIYGVADHATYRDRWPLLDAMPDAWDRVRAGDGLLVNEQLYRRNGLRLGERLTLPDGLAPEIVGVYSDYGNPSGQAMIGIGLFTRYFPGTPVLRFGVRAPPDTVPALRQGLETTFGLGPANVTDQASIKARSLAIFEQTFAVTAALNVLTLGVAGIALFASMTTLSGMRLPQLAPVWAMGFTRASLAGLELLKTVLLVVATLLLAIPVGVALAWVLLAIVNVEAFGWRLPLRLFPRDWMMLAGFAVAAALVAAALPLVRLSRVAPADLLKVFAHER</sequence>
<evidence type="ECO:0000256" key="6">
    <source>
        <dbReference type="SAM" id="Phobius"/>
    </source>
</evidence>
<reference evidence="8" key="1">
    <citation type="submission" date="2022-07" db="EMBL/GenBank/DDBJ databases">
        <title>Ectorhizobium quercum gen.nov., sp. nov.</title>
        <authorList>
            <person name="Ma T."/>
            <person name="Li Y."/>
        </authorList>
    </citation>
    <scope>NUCLEOTIDE SEQUENCE</scope>
    <source>
        <strain evidence="8">BDR2-2</strain>
    </source>
</reference>
<dbReference type="Pfam" id="PF02687">
    <property type="entry name" value="FtsX"/>
    <property type="match status" value="2"/>
</dbReference>
<name>A0AAE3N053_9HYPH</name>
<proteinExistence type="predicted"/>
<dbReference type="PANTHER" id="PTHR30287">
    <property type="entry name" value="MEMBRANE COMPONENT OF PREDICTED ABC SUPERFAMILY METABOLITE UPTAKE TRANSPORTER"/>
    <property type="match status" value="1"/>
</dbReference>
<feature type="domain" description="ABC3 transporter permease C-terminal" evidence="7">
    <location>
        <begin position="673"/>
        <end position="789"/>
    </location>
</feature>
<dbReference type="EMBL" id="JANFPI010000004">
    <property type="protein sequence ID" value="MCX8998164.1"/>
    <property type="molecule type" value="Genomic_DNA"/>
</dbReference>
<feature type="domain" description="ABC3 transporter permease C-terminal" evidence="7">
    <location>
        <begin position="229"/>
        <end position="354"/>
    </location>
</feature>
<keyword evidence="4 6" id="KW-1133">Transmembrane helix</keyword>
<evidence type="ECO:0000256" key="3">
    <source>
        <dbReference type="ARBA" id="ARBA00022692"/>
    </source>
</evidence>
<evidence type="ECO:0000313" key="9">
    <source>
        <dbReference type="Proteomes" id="UP001208771"/>
    </source>
</evidence>
<evidence type="ECO:0000256" key="2">
    <source>
        <dbReference type="ARBA" id="ARBA00022475"/>
    </source>
</evidence>
<evidence type="ECO:0000313" key="8">
    <source>
        <dbReference type="EMBL" id="MCX8998164.1"/>
    </source>
</evidence>
<dbReference type="InterPro" id="IPR003838">
    <property type="entry name" value="ABC3_permease_C"/>
</dbReference>
<feature type="transmembrane region" description="Helical" evidence="6">
    <location>
        <begin position="666"/>
        <end position="686"/>
    </location>
</feature>
<feature type="transmembrane region" description="Helical" evidence="6">
    <location>
        <begin position="721"/>
        <end position="745"/>
    </location>
</feature>
<evidence type="ECO:0000259" key="7">
    <source>
        <dbReference type="Pfam" id="PF02687"/>
    </source>
</evidence>
<feature type="transmembrane region" description="Helical" evidence="6">
    <location>
        <begin position="765"/>
        <end position="784"/>
    </location>
</feature>
<dbReference type="GO" id="GO:0005886">
    <property type="term" value="C:plasma membrane"/>
    <property type="evidence" value="ECO:0007669"/>
    <property type="project" value="UniProtKB-SubCell"/>
</dbReference>
<comment type="subcellular location">
    <subcellularLocation>
        <location evidence="1">Cell membrane</location>
        <topology evidence="1">Multi-pass membrane protein</topology>
    </subcellularLocation>
</comment>
<feature type="transmembrane region" description="Helical" evidence="6">
    <location>
        <begin position="270"/>
        <end position="301"/>
    </location>
</feature>
<dbReference type="PANTHER" id="PTHR30287:SF2">
    <property type="entry name" value="BLL1001 PROTEIN"/>
    <property type="match status" value="1"/>
</dbReference>
<feature type="transmembrane region" description="Helical" evidence="6">
    <location>
        <begin position="397"/>
        <end position="423"/>
    </location>
</feature>
<dbReference type="Proteomes" id="UP001208771">
    <property type="component" value="Unassembled WGS sequence"/>
</dbReference>
<dbReference type="InterPro" id="IPR038766">
    <property type="entry name" value="Membrane_comp_ABC_pdt"/>
</dbReference>
<evidence type="ECO:0000256" key="4">
    <source>
        <dbReference type="ARBA" id="ARBA00022989"/>
    </source>
</evidence>